<dbReference type="Pfam" id="PF03007">
    <property type="entry name" value="WS_DGAT_cat"/>
    <property type="match status" value="1"/>
</dbReference>
<dbReference type="InterPro" id="IPR045034">
    <property type="entry name" value="O-acyltransferase_WSD1-like"/>
</dbReference>
<keyword evidence="14" id="KW-1185">Reference proteome</keyword>
<dbReference type="OrthoDB" id="619536at2759"/>
<sequence>MAIEKQVTEAEEPVSPFARLFSLPGLDVFNVVTIGCKIEISDSTLVEGLKNTLINHPRFSSILLTGHGEQKRKAKWIPTKVKVEDHVIVPDIDPYIENPDEFLENYTSDMALSPMDMSKPLWEFHLLKIKTSYAESVVVARFHHSLGDGMSLMSLLLACTRKTSDPEALPTFVAPKKSKAKNACWSMVAWLWFIVRLVFHTCVEVINLDDVKRVKNAMNMTINDVIFGMVQAGLSRYFNQRYGLETTTHPRKTLDKICLHGVVFFNLRPNRDIEDLANMMAKGSKCRWGNSIGYVLLPLYTKPENDILEYVRQAKTTMDRKKLSLEPLFSYGFLKLTMEVFGLKALKNLVKRIFGSTTMIFTNVVGPAEEISFFGHQISYIAASTFGVPQCTTNVVVM</sequence>
<evidence type="ECO:0000256" key="1">
    <source>
        <dbReference type="ARBA" id="ARBA00004162"/>
    </source>
</evidence>
<evidence type="ECO:0000313" key="14">
    <source>
        <dbReference type="Proteomes" id="UP000029120"/>
    </source>
</evidence>
<name>A0A087HHM9_ARAAL</name>
<dbReference type="OMA" id="KARHICW"/>
<comment type="pathway">
    <text evidence="3">Glycerolipid metabolism; triacylglycerol biosynthesis.</text>
</comment>
<evidence type="ECO:0000256" key="5">
    <source>
        <dbReference type="ARBA" id="ARBA00022679"/>
    </source>
</evidence>
<evidence type="ECO:0000256" key="6">
    <source>
        <dbReference type="ARBA" id="ARBA00022824"/>
    </source>
</evidence>
<dbReference type="Proteomes" id="UP000029120">
    <property type="component" value="Chromosome 2"/>
</dbReference>
<gene>
    <name evidence="13" type="ordered locus">AALP_Aa2g152800</name>
</gene>
<evidence type="ECO:0000256" key="9">
    <source>
        <dbReference type="ARBA" id="ARBA00047604"/>
    </source>
</evidence>
<dbReference type="GO" id="GO:0047196">
    <property type="term" value="F:long-chain-alcohol O-fatty-acyltransferase activity"/>
    <property type="evidence" value="ECO:0007669"/>
    <property type="project" value="UniProtKB-EC"/>
</dbReference>
<dbReference type="AlphaFoldDB" id="A0A087HHM9"/>
<accession>A0A087HHM9</accession>
<comment type="similarity">
    <text evidence="8">In the N-terminal section; belongs to the long-chain O-acyltransferase family.</text>
</comment>
<dbReference type="InterPro" id="IPR004255">
    <property type="entry name" value="O-acyltransferase_WSD1_N"/>
</dbReference>
<comment type="catalytic activity">
    <reaction evidence="9">
        <text>a long chain fatty alcohol + a fatty acyl-CoA = a long-chain alcohol wax ester + CoA</text>
        <dbReference type="Rhea" id="RHEA:38443"/>
        <dbReference type="ChEBI" id="CHEBI:17135"/>
        <dbReference type="ChEBI" id="CHEBI:57287"/>
        <dbReference type="ChEBI" id="CHEBI:77636"/>
        <dbReference type="ChEBI" id="CHEBI:235323"/>
        <dbReference type="EC" id="2.3.1.75"/>
    </reaction>
</comment>
<evidence type="ECO:0000259" key="12">
    <source>
        <dbReference type="Pfam" id="PF06974"/>
    </source>
</evidence>
<keyword evidence="7" id="KW-0012">Acyltransferase</keyword>
<dbReference type="UniPathway" id="UPA00282"/>
<comment type="catalytic activity">
    <reaction evidence="10">
        <text>an acyl-CoA + a 1,2-diacyl-sn-glycerol = a triacyl-sn-glycerol + CoA</text>
        <dbReference type="Rhea" id="RHEA:10868"/>
        <dbReference type="ChEBI" id="CHEBI:17815"/>
        <dbReference type="ChEBI" id="CHEBI:57287"/>
        <dbReference type="ChEBI" id="CHEBI:58342"/>
        <dbReference type="ChEBI" id="CHEBI:64615"/>
        <dbReference type="EC" id="2.3.1.20"/>
    </reaction>
</comment>
<feature type="domain" description="O-acyltransferase WSD1 C-terminal" evidence="12">
    <location>
        <begin position="288"/>
        <end position="397"/>
    </location>
</feature>
<dbReference type="GO" id="GO:0019432">
    <property type="term" value="P:triglyceride biosynthetic process"/>
    <property type="evidence" value="ECO:0007669"/>
    <property type="project" value="UniProtKB-UniPathway"/>
</dbReference>
<keyword evidence="5" id="KW-0808">Transferase</keyword>
<evidence type="ECO:0000313" key="13">
    <source>
        <dbReference type="EMBL" id="KFK41631.1"/>
    </source>
</evidence>
<dbReference type="EMBL" id="CM002870">
    <property type="protein sequence ID" value="KFK41631.1"/>
    <property type="molecule type" value="Genomic_DNA"/>
</dbReference>
<dbReference type="Gramene" id="KFK41631">
    <property type="protein sequence ID" value="KFK41631"/>
    <property type="gene ID" value="AALP_AA2G152800"/>
</dbReference>
<dbReference type="PANTHER" id="PTHR31650">
    <property type="entry name" value="O-ACYLTRANSFERASE (WSD1-LIKE) FAMILY PROTEIN"/>
    <property type="match status" value="1"/>
</dbReference>
<feature type="domain" description="O-acyltransferase WSD1-like N-terminal" evidence="11">
    <location>
        <begin position="103"/>
        <end position="178"/>
    </location>
</feature>
<evidence type="ECO:0000256" key="4">
    <source>
        <dbReference type="ARBA" id="ARBA00005189"/>
    </source>
</evidence>
<evidence type="ECO:0000256" key="7">
    <source>
        <dbReference type="ARBA" id="ARBA00023315"/>
    </source>
</evidence>
<dbReference type="GO" id="GO:0005789">
    <property type="term" value="C:endoplasmic reticulum membrane"/>
    <property type="evidence" value="ECO:0007669"/>
    <property type="project" value="UniProtKB-SubCell"/>
</dbReference>
<dbReference type="eggNOG" id="ENOG502QTZ2">
    <property type="taxonomic scope" value="Eukaryota"/>
</dbReference>
<proteinExistence type="inferred from homology"/>
<reference evidence="14" key="1">
    <citation type="journal article" date="2015" name="Nat. Plants">
        <title>Genome expansion of Arabis alpina linked with retrotransposition and reduced symmetric DNA methylation.</title>
        <authorList>
            <person name="Willing E.M."/>
            <person name="Rawat V."/>
            <person name="Mandakova T."/>
            <person name="Maumus F."/>
            <person name="James G.V."/>
            <person name="Nordstroem K.J."/>
            <person name="Becker C."/>
            <person name="Warthmann N."/>
            <person name="Chica C."/>
            <person name="Szarzynska B."/>
            <person name="Zytnicki M."/>
            <person name="Albani M.C."/>
            <person name="Kiefer C."/>
            <person name="Bergonzi S."/>
            <person name="Castaings L."/>
            <person name="Mateos J.L."/>
            <person name="Berns M.C."/>
            <person name="Bujdoso N."/>
            <person name="Piofczyk T."/>
            <person name="de Lorenzo L."/>
            <person name="Barrero-Sicilia C."/>
            <person name="Mateos I."/>
            <person name="Piednoel M."/>
            <person name="Hagmann J."/>
            <person name="Chen-Min-Tao R."/>
            <person name="Iglesias-Fernandez R."/>
            <person name="Schuster S.C."/>
            <person name="Alonso-Blanco C."/>
            <person name="Roudier F."/>
            <person name="Carbonero P."/>
            <person name="Paz-Ares J."/>
            <person name="Davis S.J."/>
            <person name="Pecinka A."/>
            <person name="Quesneville H."/>
            <person name="Colot V."/>
            <person name="Lysak M.A."/>
            <person name="Weigel D."/>
            <person name="Coupland G."/>
            <person name="Schneeberger K."/>
        </authorList>
    </citation>
    <scope>NUCLEOTIDE SEQUENCE [LARGE SCALE GENOMIC DNA]</scope>
    <source>
        <strain evidence="14">cv. Pajares</strain>
    </source>
</reference>
<dbReference type="GO" id="GO:0005886">
    <property type="term" value="C:plasma membrane"/>
    <property type="evidence" value="ECO:0007669"/>
    <property type="project" value="UniProtKB-SubCell"/>
</dbReference>
<dbReference type="InterPro" id="IPR009721">
    <property type="entry name" value="O-acyltransferase_WSD1_C"/>
</dbReference>
<evidence type="ECO:0000259" key="11">
    <source>
        <dbReference type="Pfam" id="PF03007"/>
    </source>
</evidence>
<evidence type="ECO:0000256" key="8">
    <source>
        <dbReference type="ARBA" id="ARBA00024360"/>
    </source>
</evidence>
<organism evidence="13 14">
    <name type="scientific">Arabis alpina</name>
    <name type="common">Alpine rock-cress</name>
    <dbReference type="NCBI Taxonomy" id="50452"/>
    <lineage>
        <taxon>Eukaryota</taxon>
        <taxon>Viridiplantae</taxon>
        <taxon>Streptophyta</taxon>
        <taxon>Embryophyta</taxon>
        <taxon>Tracheophyta</taxon>
        <taxon>Spermatophyta</taxon>
        <taxon>Magnoliopsida</taxon>
        <taxon>eudicotyledons</taxon>
        <taxon>Gunneridae</taxon>
        <taxon>Pentapetalae</taxon>
        <taxon>rosids</taxon>
        <taxon>malvids</taxon>
        <taxon>Brassicales</taxon>
        <taxon>Brassicaceae</taxon>
        <taxon>Arabideae</taxon>
        <taxon>Arabis</taxon>
    </lineage>
</organism>
<dbReference type="PANTHER" id="PTHR31650:SF25">
    <property type="entry name" value="WAX ESTER SYNTHASE_DIACYLGLYCEROL ACYLTRANSFERASE 2"/>
    <property type="match status" value="1"/>
</dbReference>
<dbReference type="SUPFAM" id="SSF52777">
    <property type="entry name" value="CoA-dependent acyltransferases"/>
    <property type="match status" value="1"/>
</dbReference>
<evidence type="ECO:0000256" key="10">
    <source>
        <dbReference type="ARBA" id="ARBA00048109"/>
    </source>
</evidence>
<evidence type="ECO:0000256" key="3">
    <source>
        <dbReference type="ARBA" id="ARBA00004771"/>
    </source>
</evidence>
<dbReference type="GO" id="GO:0004144">
    <property type="term" value="F:diacylglycerol O-acyltransferase activity"/>
    <property type="evidence" value="ECO:0007669"/>
    <property type="project" value="UniProtKB-EC"/>
</dbReference>
<evidence type="ECO:0000256" key="2">
    <source>
        <dbReference type="ARBA" id="ARBA00004586"/>
    </source>
</evidence>
<comment type="pathway">
    <text evidence="4">Lipid metabolism.</text>
</comment>
<comment type="subcellular location">
    <subcellularLocation>
        <location evidence="1">Cell membrane</location>
        <topology evidence="1">Single-pass membrane protein</topology>
    </subcellularLocation>
    <subcellularLocation>
        <location evidence="2">Endoplasmic reticulum membrane</location>
    </subcellularLocation>
</comment>
<keyword evidence="6" id="KW-0256">Endoplasmic reticulum</keyword>
<protein>
    <submittedName>
        <fullName evidence="13">Uncharacterized protein</fullName>
    </submittedName>
</protein>
<dbReference type="Pfam" id="PF06974">
    <property type="entry name" value="WS_DGAT_C"/>
    <property type="match status" value="1"/>
</dbReference>